<dbReference type="Gene3D" id="1.10.630.10">
    <property type="entry name" value="Cytochrome P450"/>
    <property type="match status" value="1"/>
</dbReference>
<dbReference type="InterPro" id="IPR017972">
    <property type="entry name" value="Cyt_P450_CS"/>
</dbReference>
<evidence type="ECO:0000256" key="2">
    <source>
        <dbReference type="ARBA" id="ARBA00022617"/>
    </source>
</evidence>
<dbReference type="PRINTS" id="PR00385">
    <property type="entry name" value="P450"/>
</dbReference>
<gene>
    <name evidence="8" type="ORF">RD792_008790</name>
</gene>
<name>A0ABR0DAC2_9LAMI</name>
<dbReference type="PROSITE" id="PS00086">
    <property type="entry name" value="CYTOCHROME_P450"/>
    <property type="match status" value="1"/>
</dbReference>
<evidence type="ECO:0000256" key="3">
    <source>
        <dbReference type="ARBA" id="ARBA00022723"/>
    </source>
</evidence>
<evidence type="ECO:0000256" key="4">
    <source>
        <dbReference type="ARBA" id="ARBA00023002"/>
    </source>
</evidence>
<organism evidence="8 9">
    <name type="scientific">Penstemon davidsonii</name>
    <dbReference type="NCBI Taxonomy" id="160366"/>
    <lineage>
        <taxon>Eukaryota</taxon>
        <taxon>Viridiplantae</taxon>
        <taxon>Streptophyta</taxon>
        <taxon>Embryophyta</taxon>
        <taxon>Tracheophyta</taxon>
        <taxon>Spermatophyta</taxon>
        <taxon>Magnoliopsida</taxon>
        <taxon>eudicotyledons</taxon>
        <taxon>Gunneridae</taxon>
        <taxon>Pentapetalae</taxon>
        <taxon>asterids</taxon>
        <taxon>lamiids</taxon>
        <taxon>Lamiales</taxon>
        <taxon>Plantaginaceae</taxon>
        <taxon>Cheloneae</taxon>
        <taxon>Penstemon</taxon>
    </lineage>
</organism>
<dbReference type="EMBL" id="JAYDYQ010002533">
    <property type="protein sequence ID" value="KAK4486122.1"/>
    <property type="molecule type" value="Genomic_DNA"/>
</dbReference>
<dbReference type="InterPro" id="IPR002401">
    <property type="entry name" value="Cyt_P450_E_grp-I"/>
</dbReference>
<comment type="caution">
    <text evidence="8">The sequence shown here is derived from an EMBL/GenBank/DDBJ whole genome shotgun (WGS) entry which is preliminary data.</text>
</comment>
<keyword evidence="9" id="KW-1185">Reference proteome</keyword>
<dbReference type="PANTHER" id="PTHR47947:SF57">
    <property type="entry name" value="CYTOCHROME P450 81F3-LIKE"/>
    <property type="match status" value="1"/>
</dbReference>
<dbReference type="InterPro" id="IPR050651">
    <property type="entry name" value="Plant_Cytochrome_P450_Monoox"/>
</dbReference>
<evidence type="ECO:0008006" key="10">
    <source>
        <dbReference type="Google" id="ProtNLM"/>
    </source>
</evidence>
<accession>A0ABR0DAC2</accession>
<protein>
    <recommendedName>
        <fullName evidence="10">Cytochrome P450</fullName>
    </recommendedName>
</protein>
<dbReference type="InterPro" id="IPR001128">
    <property type="entry name" value="Cyt_P450"/>
</dbReference>
<evidence type="ECO:0000256" key="7">
    <source>
        <dbReference type="RuleBase" id="RU000461"/>
    </source>
</evidence>
<dbReference type="SUPFAM" id="SSF48264">
    <property type="entry name" value="Cytochrome P450"/>
    <property type="match status" value="1"/>
</dbReference>
<dbReference type="Pfam" id="PF00067">
    <property type="entry name" value="p450"/>
    <property type="match status" value="1"/>
</dbReference>
<sequence>HGNNSVLVHFSEYFIYLSNLQKSLCARKIPFAAKPSPAVALPILGHLYLLKPPLHRNLHRLSQISGPIFSLKFGVRRVVVVSSADLVEECFTNRNDIVFSNRPKIQVDKYIAYNQGTMSGAPYGEHWRSLRRVSAQEILSTGRLKALLHIRKDEIQRLLLNLHTISDLGFSKVDLRPKLSELTFNVMMRMIAGKRCSGEEGKNFLKLITQVFELGHATNPQDFLPFLEWIDFGGFKKKMVALGEQLDRFFQSLVDEHRREKRNTMIGHLLSLQESQGEFYSDLTIKGIIFSMLIAGTDTSSITIEWAMSLLLNHPDVLEKARRELETQVGFHRLIDEEDLSNLPYLHNIILETFRLFPAGPMLVPRESSEDCKVGGYDIPCGTILFVNAWAIHRNPEVWDEATNFKPERFVGKEVEAHNLMPFGMGRRSCPGVALAHKIVGLALGSLIQCFEWERVSLEQVDLAEGTGLSMPKLKPLEVMSKPGEIMYKVVQEVTTSSIST</sequence>
<proteinExistence type="inferred from homology"/>
<dbReference type="PANTHER" id="PTHR47947">
    <property type="entry name" value="CYTOCHROME P450 82C3-RELATED"/>
    <property type="match status" value="1"/>
</dbReference>
<evidence type="ECO:0000313" key="8">
    <source>
        <dbReference type="EMBL" id="KAK4486122.1"/>
    </source>
</evidence>
<keyword evidence="3 7" id="KW-0479">Metal-binding</keyword>
<feature type="non-terminal residue" evidence="8">
    <location>
        <position position="1"/>
    </location>
</feature>
<dbReference type="CDD" id="cd20653">
    <property type="entry name" value="CYP81"/>
    <property type="match status" value="1"/>
</dbReference>
<evidence type="ECO:0000256" key="5">
    <source>
        <dbReference type="ARBA" id="ARBA00023004"/>
    </source>
</evidence>
<comment type="subcellular location">
    <subcellularLocation>
        <location evidence="1">Membrane</location>
        <topology evidence="1">Single-pass membrane protein</topology>
    </subcellularLocation>
</comment>
<reference evidence="8 9" key="1">
    <citation type="journal article" date="2023" name="bioRxiv">
        <title>Genome report: Whole genome sequence and annotation of Penstemon davidsonii.</title>
        <authorList>
            <person name="Ostevik K.L."/>
            <person name="Alabady M."/>
            <person name="Zhang M."/>
            <person name="Rausher M.D."/>
        </authorList>
    </citation>
    <scope>NUCLEOTIDE SEQUENCE [LARGE SCALE GENOMIC DNA]</scope>
    <source>
        <strain evidence="8">DNT005</strain>
        <tissue evidence="8">Whole leaf</tissue>
    </source>
</reference>
<comment type="similarity">
    <text evidence="7">Belongs to the cytochrome P450 family.</text>
</comment>
<evidence type="ECO:0000256" key="1">
    <source>
        <dbReference type="ARBA" id="ARBA00004167"/>
    </source>
</evidence>
<evidence type="ECO:0000313" key="9">
    <source>
        <dbReference type="Proteomes" id="UP001291926"/>
    </source>
</evidence>
<keyword evidence="6 7" id="KW-0503">Monooxygenase</keyword>
<dbReference type="Proteomes" id="UP001291926">
    <property type="component" value="Unassembled WGS sequence"/>
</dbReference>
<evidence type="ECO:0000256" key="6">
    <source>
        <dbReference type="ARBA" id="ARBA00023033"/>
    </source>
</evidence>
<keyword evidence="4 7" id="KW-0560">Oxidoreductase</keyword>
<keyword evidence="5 7" id="KW-0408">Iron</keyword>
<dbReference type="InterPro" id="IPR036396">
    <property type="entry name" value="Cyt_P450_sf"/>
</dbReference>
<keyword evidence="2 7" id="KW-0349">Heme</keyword>
<dbReference type="PRINTS" id="PR00463">
    <property type="entry name" value="EP450I"/>
</dbReference>